<protein>
    <submittedName>
        <fullName evidence="3">3-phenylpropionate/cinnamic acid dioxygenase, small subunit</fullName>
    </submittedName>
</protein>
<name>A0A1T5GXS5_9SPHN</name>
<dbReference type="InterPro" id="IPR032710">
    <property type="entry name" value="NTF2-like_dom_sf"/>
</dbReference>
<evidence type="ECO:0000313" key="3">
    <source>
        <dbReference type="EMBL" id="SKC13195.1"/>
    </source>
</evidence>
<dbReference type="GO" id="GO:0019380">
    <property type="term" value="P:3-phenylpropionate catabolic process"/>
    <property type="evidence" value="ECO:0007669"/>
    <property type="project" value="TreeGrafter"/>
</dbReference>
<keyword evidence="2" id="KW-0560">Oxidoreductase</keyword>
<proteinExistence type="inferred from homology"/>
<dbReference type="Gene3D" id="3.10.450.50">
    <property type="match status" value="1"/>
</dbReference>
<reference evidence="4" key="1">
    <citation type="submission" date="2017-02" db="EMBL/GenBank/DDBJ databases">
        <authorList>
            <person name="Varghese N."/>
            <person name="Submissions S."/>
        </authorList>
    </citation>
    <scope>NUCLEOTIDE SEQUENCE [LARGE SCALE GENOMIC DNA]</scope>
    <source>
        <strain evidence="4">UM2</strain>
    </source>
</reference>
<dbReference type="SUPFAM" id="SSF54427">
    <property type="entry name" value="NTF2-like"/>
    <property type="match status" value="1"/>
</dbReference>
<evidence type="ECO:0000313" key="4">
    <source>
        <dbReference type="Proteomes" id="UP000189818"/>
    </source>
</evidence>
<dbReference type="GO" id="GO:0051213">
    <property type="term" value="F:dioxygenase activity"/>
    <property type="evidence" value="ECO:0007669"/>
    <property type="project" value="UniProtKB-KW"/>
</dbReference>
<dbReference type="STRING" id="439228.SAMN06295920_12322"/>
<gene>
    <name evidence="3" type="ORF">SAMN06295920_12322</name>
</gene>
<keyword evidence="4" id="KW-1185">Reference proteome</keyword>
<evidence type="ECO:0000256" key="1">
    <source>
        <dbReference type="ARBA" id="ARBA00009570"/>
    </source>
</evidence>
<keyword evidence="3" id="KW-0223">Dioxygenase</keyword>
<dbReference type="EMBL" id="FUYM01000023">
    <property type="protein sequence ID" value="SKC13195.1"/>
    <property type="molecule type" value="Genomic_DNA"/>
</dbReference>
<dbReference type="AlphaFoldDB" id="A0A1T5GXS5"/>
<dbReference type="PANTHER" id="PTHR41534">
    <property type="entry name" value="BLR3401 PROTEIN"/>
    <property type="match status" value="1"/>
</dbReference>
<dbReference type="OrthoDB" id="7446267at2"/>
<dbReference type="PANTHER" id="PTHR41534:SF2">
    <property type="entry name" value="3-PHENYLPROPIONATE_CINNAMIC ACID DIOXYGENASE SUBUNIT BETA"/>
    <property type="match status" value="1"/>
</dbReference>
<dbReference type="InterPro" id="IPR000391">
    <property type="entry name" value="Rng_hydr_dOase-bsu"/>
</dbReference>
<organism evidence="3 4">
    <name type="scientific">Rhizorhabdus histidinilytica</name>
    <dbReference type="NCBI Taxonomy" id="439228"/>
    <lineage>
        <taxon>Bacteria</taxon>
        <taxon>Pseudomonadati</taxon>
        <taxon>Pseudomonadota</taxon>
        <taxon>Alphaproteobacteria</taxon>
        <taxon>Sphingomonadales</taxon>
        <taxon>Sphingomonadaceae</taxon>
        <taxon>Rhizorhabdus</taxon>
    </lineage>
</organism>
<accession>A0A1T5GXS5</accession>
<comment type="similarity">
    <text evidence="1">Belongs to the bacterial ring-hydroxylating dioxygenase beta subunit family.</text>
</comment>
<dbReference type="Proteomes" id="UP000189818">
    <property type="component" value="Unassembled WGS sequence"/>
</dbReference>
<evidence type="ECO:0000256" key="2">
    <source>
        <dbReference type="ARBA" id="ARBA00023002"/>
    </source>
</evidence>
<dbReference type="NCBIfam" id="NF007479">
    <property type="entry name" value="PRK10069.1"/>
    <property type="match status" value="1"/>
</dbReference>
<dbReference type="Pfam" id="PF00866">
    <property type="entry name" value="Ring_hydroxyl_B"/>
    <property type="match status" value="1"/>
</dbReference>
<dbReference type="CDD" id="cd00667">
    <property type="entry name" value="ring_hydroxylating_dioxygenases_beta"/>
    <property type="match status" value="1"/>
</dbReference>
<sequence length="176" mass="21149">MVSQIDKQIERQFRVEQFLYREADLLDSWEWGKWFELFTEDVRYWMPLRRNLQRRERGTGQLPTGLEMALVDDDHAQLKMRVQQMSSGRHWAEDPPSRCRHLISNVVVVEEDEARQELVVRSNFIVYRNRLEREVDIWAGNREDTLRRHGDSFRIASRTILLDQNVVLSKNLSVFF</sequence>